<comment type="caution">
    <text evidence="2">The sequence shown here is derived from an EMBL/GenBank/DDBJ whole genome shotgun (WGS) entry which is preliminary data.</text>
</comment>
<protein>
    <submittedName>
        <fullName evidence="2">Sacsin</fullName>
    </submittedName>
</protein>
<dbReference type="Pfam" id="PF25794">
    <property type="entry name" value="SACS"/>
    <property type="match status" value="1"/>
</dbReference>
<dbReference type="InterPro" id="IPR052972">
    <property type="entry name" value="Sacsin_chaperone_reg"/>
</dbReference>
<dbReference type="OrthoDB" id="6372667at2759"/>
<dbReference type="Proteomes" id="UP000770661">
    <property type="component" value="Unassembled WGS sequence"/>
</dbReference>
<reference evidence="2" key="1">
    <citation type="submission" date="2020-07" db="EMBL/GenBank/DDBJ databases">
        <title>The High-quality genome of the commercially important snow crab, Chionoecetes opilio.</title>
        <authorList>
            <person name="Jeong J.-H."/>
            <person name="Ryu S."/>
        </authorList>
    </citation>
    <scope>NUCLEOTIDE SEQUENCE</scope>
    <source>
        <strain evidence="2">MADBK_172401_WGS</strain>
        <tissue evidence="2">Digestive gland</tissue>
    </source>
</reference>
<accession>A0A8J8WET6</accession>
<dbReference type="PANTHER" id="PTHR15600">
    <property type="entry name" value="SACSIN"/>
    <property type="match status" value="1"/>
</dbReference>
<sequence length="141" mass="15650">MPLIGPSLCLYNNAVFSDEDWHGIRKLSDSIKKNNPLQVGTFGLGFKSIFHCTDTVTIISGGTVLFMDPSEPEDKMCRSLPLASLSQVLPPPACQRAFAHRLTTHHQATGHFPATLFWFPLRQSPRIYRTQCTPQGMCSAC</sequence>
<dbReference type="GO" id="GO:0030544">
    <property type="term" value="F:Hsp70 protein binding"/>
    <property type="evidence" value="ECO:0007669"/>
    <property type="project" value="TreeGrafter"/>
</dbReference>
<evidence type="ECO:0000313" key="2">
    <source>
        <dbReference type="EMBL" id="KAG0697189.1"/>
    </source>
</evidence>
<keyword evidence="3" id="KW-1185">Reference proteome</keyword>
<evidence type="ECO:0000259" key="1">
    <source>
        <dbReference type="Pfam" id="PF25794"/>
    </source>
</evidence>
<dbReference type="PANTHER" id="PTHR15600:SF42">
    <property type="entry name" value="SACSIN"/>
    <property type="match status" value="1"/>
</dbReference>
<evidence type="ECO:0000313" key="3">
    <source>
        <dbReference type="Proteomes" id="UP000770661"/>
    </source>
</evidence>
<dbReference type="EMBL" id="JACEEZ010025816">
    <property type="protein sequence ID" value="KAG0697189.1"/>
    <property type="molecule type" value="Genomic_DNA"/>
</dbReference>
<dbReference type="AlphaFoldDB" id="A0A8J8WET6"/>
<gene>
    <name evidence="2" type="primary">SACS_2</name>
    <name evidence="2" type="ORF">GWK47_003047</name>
</gene>
<organism evidence="2 3">
    <name type="scientific">Chionoecetes opilio</name>
    <name type="common">Atlantic snow crab</name>
    <name type="synonym">Cancer opilio</name>
    <dbReference type="NCBI Taxonomy" id="41210"/>
    <lineage>
        <taxon>Eukaryota</taxon>
        <taxon>Metazoa</taxon>
        <taxon>Ecdysozoa</taxon>
        <taxon>Arthropoda</taxon>
        <taxon>Crustacea</taxon>
        <taxon>Multicrustacea</taxon>
        <taxon>Malacostraca</taxon>
        <taxon>Eumalacostraca</taxon>
        <taxon>Eucarida</taxon>
        <taxon>Decapoda</taxon>
        <taxon>Pleocyemata</taxon>
        <taxon>Brachyura</taxon>
        <taxon>Eubrachyura</taxon>
        <taxon>Majoidea</taxon>
        <taxon>Majidae</taxon>
        <taxon>Chionoecetes</taxon>
    </lineage>
</organism>
<name>A0A8J8WET6_CHIOP</name>
<feature type="domain" description="Sacsin/Nov" evidence="1">
    <location>
        <begin position="3"/>
        <end position="125"/>
    </location>
</feature>
<dbReference type="InterPro" id="IPR058210">
    <property type="entry name" value="SACS/Nov_dom"/>
</dbReference>
<dbReference type="SUPFAM" id="SSF55874">
    <property type="entry name" value="ATPase domain of HSP90 chaperone/DNA topoisomerase II/histidine kinase"/>
    <property type="match status" value="1"/>
</dbReference>
<proteinExistence type="predicted"/>
<dbReference type="InterPro" id="IPR036890">
    <property type="entry name" value="HATPase_C_sf"/>
</dbReference>